<dbReference type="Gene3D" id="3.90.550.20">
    <property type="match status" value="1"/>
</dbReference>
<dbReference type="GO" id="GO:0016020">
    <property type="term" value="C:membrane"/>
    <property type="evidence" value="ECO:0007669"/>
    <property type="project" value="GOC"/>
</dbReference>
<reference evidence="1 2" key="1">
    <citation type="submission" date="2020-04" db="EMBL/GenBank/DDBJ databases">
        <authorList>
            <person name="Wallbank WR R."/>
            <person name="Pardo Diaz C."/>
            <person name="Kozak K."/>
            <person name="Martin S."/>
            <person name="Jiggins C."/>
            <person name="Moest M."/>
            <person name="Warren A I."/>
            <person name="Byers J.R.P. K."/>
            <person name="Montejo-Kovacevich G."/>
            <person name="Yen C E."/>
        </authorList>
    </citation>
    <scope>NUCLEOTIDE SEQUENCE [LARGE SCALE GENOMIC DNA]</scope>
</reference>
<dbReference type="EMBL" id="CADEBD010000388">
    <property type="protein sequence ID" value="CAB3253065.1"/>
    <property type="molecule type" value="Genomic_DNA"/>
</dbReference>
<accession>A0A8S1AWG7</accession>
<dbReference type="PANTHER" id="PTHR12042">
    <property type="entry name" value="LACTOSYLCERAMIDE 4-ALPHA-GALACTOSYLTRANSFERASE ALPHA- 1,4-GALACTOSYLTRANSFERASE"/>
    <property type="match status" value="1"/>
</dbReference>
<sequence>MQWLLKWRSFLQKAGLGLLTLGVVAFFYTGQEIFYYMKFGNDFKCHQLEEKDALPLAADFNFSPEPNSIFFHETSCRGSLRGRQACAIESAARMHPNKQIYVLFSSPVSDNTLRNSSLAKLSMYLNINFARVHIAEYARNTPLEDLVASKEFYRSKWWVEHTSDVLRSLTLYKWGGVYLDMDMLVVKSLASLGKNWVAKEQPLLVNGAAIAISKDRVGRKLINAIVE</sequence>
<protein>
    <recommendedName>
        <fullName evidence="3">Alpha-1,4-N-acetylglucosaminyltransferase</fullName>
    </recommendedName>
</protein>
<dbReference type="InterPro" id="IPR029044">
    <property type="entry name" value="Nucleotide-diphossugar_trans"/>
</dbReference>
<dbReference type="OrthoDB" id="269227at2759"/>
<evidence type="ECO:0000313" key="1">
    <source>
        <dbReference type="EMBL" id="CAB3253065.1"/>
    </source>
</evidence>
<dbReference type="InterPro" id="IPR007577">
    <property type="entry name" value="GlycoTrfase_DXD_sugar-bd_CS"/>
</dbReference>
<dbReference type="InterPro" id="IPR051981">
    <property type="entry name" value="Glycosyltransf_32"/>
</dbReference>
<dbReference type="Pfam" id="PF04488">
    <property type="entry name" value="Gly_transf_sug"/>
    <property type="match status" value="1"/>
</dbReference>
<name>A0A8S1AWG7_ARCPL</name>
<dbReference type="PANTHER" id="PTHR12042:SF21">
    <property type="entry name" value="ALPHA1,4-GALACTOSYLTRANSFERASE 1-RELATED"/>
    <property type="match status" value="1"/>
</dbReference>
<dbReference type="AlphaFoldDB" id="A0A8S1AWG7"/>
<gene>
    <name evidence="1" type="ORF">APLA_LOCUS14218</name>
</gene>
<dbReference type="SUPFAM" id="SSF53448">
    <property type="entry name" value="Nucleotide-diphospho-sugar transferases"/>
    <property type="match status" value="1"/>
</dbReference>
<evidence type="ECO:0008006" key="3">
    <source>
        <dbReference type="Google" id="ProtNLM"/>
    </source>
</evidence>
<proteinExistence type="predicted"/>
<organism evidence="1 2">
    <name type="scientific">Arctia plantaginis</name>
    <name type="common">Wood tiger moth</name>
    <name type="synonym">Phalaena plantaginis</name>
    <dbReference type="NCBI Taxonomy" id="874455"/>
    <lineage>
        <taxon>Eukaryota</taxon>
        <taxon>Metazoa</taxon>
        <taxon>Ecdysozoa</taxon>
        <taxon>Arthropoda</taxon>
        <taxon>Hexapoda</taxon>
        <taxon>Insecta</taxon>
        <taxon>Pterygota</taxon>
        <taxon>Neoptera</taxon>
        <taxon>Endopterygota</taxon>
        <taxon>Lepidoptera</taxon>
        <taxon>Glossata</taxon>
        <taxon>Ditrysia</taxon>
        <taxon>Noctuoidea</taxon>
        <taxon>Erebidae</taxon>
        <taxon>Arctiinae</taxon>
        <taxon>Arctia</taxon>
    </lineage>
</organism>
<evidence type="ECO:0000313" key="2">
    <source>
        <dbReference type="Proteomes" id="UP000494256"/>
    </source>
</evidence>
<dbReference type="Proteomes" id="UP000494256">
    <property type="component" value="Unassembled WGS sequence"/>
</dbReference>
<comment type="caution">
    <text evidence="1">The sequence shown here is derived from an EMBL/GenBank/DDBJ whole genome shotgun (WGS) entry which is preliminary data.</text>
</comment>
<dbReference type="GO" id="GO:0006688">
    <property type="term" value="P:glycosphingolipid biosynthetic process"/>
    <property type="evidence" value="ECO:0007669"/>
    <property type="project" value="TreeGrafter"/>
</dbReference>
<dbReference type="GO" id="GO:0035248">
    <property type="term" value="F:alpha-1,4-N-acetylgalactosaminyltransferase activity"/>
    <property type="evidence" value="ECO:0007669"/>
    <property type="project" value="TreeGrafter"/>
</dbReference>